<dbReference type="Proteomes" id="UP000291259">
    <property type="component" value="Chromosome"/>
</dbReference>
<protein>
    <submittedName>
        <fullName evidence="3">DUF559 domain-containing protein</fullName>
    </submittedName>
</protein>
<dbReference type="InterPro" id="IPR011335">
    <property type="entry name" value="Restrct_endonuc-II-like"/>
</dbReference>
<organism evidence="3 4">
    <name type="scientific">Agromyces protaetiae</name>
    <dbReference type="NCBI Taxonomy" id="2509455"/>
    <lineage>
        <taxon>Bacteria</taxon>
        <taxon>Bacillati</taxon>
        <taxon>Actinomycetota</taxon>
        <taxon>Actinomycetes</taxon>
        <taxon>Micrococcales</taxon>
        <taxon>Microbacteriaceae</taxon>
        <taxon>Agromyces</taxon>
    </lineage>
</organism>
<gene>
    <name evidence="3" type="ORF">ET445_14335</name>
</gene>
<reference evidence="3 4" key="1">
    <citation type="submission" date="2019-01" db="EMBL/GenBank/DDBJ databases">
        <title>Genome sequencing of strain FW100M-8.</title>
        <authorList>
            <person name="Heo J."/>
            <person name="Kim S.-J."/>
            <person name="Kim J.-S."/>
            <person name="Hong S.-B."/>
            <person name="Kwon S.-W."/>
        </authorList>
    </citation>
    <scope>NUCLEOTIDE SEQUENCE [LARGE SCALE GENOMIC DNA]</scope>
    <source>
        <strain evidence="3 4">FW100M-8</strain>
    </source>
</reference>
<name>A0A4P6FK16_9MICO</name>
<feature type="domain" description="AbiEi antitoxin N-terminal" evidence="2">
    <location>
        <begin position="14"/>
        <end position="54"/>
    </location>
</feature>
<dbReference type="KEGG" id="agf:ET445_14335"/>
<dbReference type="SUPFAM" id="SSF52980">
    <property type="entry name" value="Restriction endonuclease-like"/>
    <property type="match status" value="1"/>
</dbReference>
<dbReference type="Pfam" id="PF04480">
    <property type="entry name" value="DUF559"/>
    <property type="match status" value="1"/>
</dbReference>
<dbReference type="InterPro" id="IPR007569">
    <property type="entry name" value="DUF559"/>
</dbReference>
<evidence type="ECO:0000259" key="2">
    <source>
        <dbReference type="Pfam" id="PF13338"/>
    </source>
</evidence>
<sequence>MHHPPHLVHRACADLGGVATARELDAYGVGRRDLRRALDAGTVIRLRIGVYAVPETPRSVAEAIRHGGVVGCIDVAELHGLWMLRPDDGRAHVSMPPNGRSRPHEGCVCILHWSARPNASAQVSIEIALAQILGCLGAEKFFVCLESALRKRLLDRRALTRLRAAIPAPHRALVDDARWNADSGLESLLRFRLRALGIALRSQVEIPGVGRVDFVLGDRLILEVDGRENHDGPSNRHKDLVRDAAAAALGFRTLRFDYALVVHDWQLVESAILACVESGAHLSPRR</sequence>
<dbReference type="Pfam" id="PF13338">
    <property type="entry name" value="AbiEi_4"/>
    <property type="match status" value="1"/>
</dbReference>
<dbReference type="AlphaFoldDB" id="A0A4P6FK16"/>
<dbReference type="Gene3D" id="3.40.960.10">
    <property type="entry name" value="VSR Endonuclease"/>
    <property type="match status" value="1"/>
</dbReference>
<feature type="domain" description="DUF559" evidence="1">
    <location>
        <begin position="196"/>
        <end position="276"/>
    </location>
</feature>
<accession>A0A4P6FK16</accession>
<dbReference type="EMBL" id="CP035491">
    <property type="protein sequence ID" value="QAY74327.1"/>
    <property type="molecule type" value="Genomic_DNA"/>
</dbReference>
<dbReference type="RefSeq" id="WP_129191872.1">
    <property type="nucleotide sequence ID" value="NZ_CP035491.1"/>
</dbReference>
<evidence type="ECO:0000313" key="4">
    <source>
        <dbReference type="Proteomes" id="UP000291259"/>
    </source>
</evidence>
<dbReference type="OrthoDB" id="2594539at2"/>
<proteinExistence type="predicted"/>
<evidence type="ECO:0000313" key="3">
    <source>
        <dbReference type="EMBL" id="QAY74327.1"/>
    </source>
</evidence>
<evidence type="ECO:0000259" key="1">
    <source>
        <dbReference type="Pfam" id="PF04480"/>
    </source>
</evidence>
<dbReference type="InterPro" id="IPR025159">
    <property type="entry name" value="AbiEi_N"/>
</dbReference>
<keyword evidence="4" id="KW-1185">Reference proteome</keyword>